<accession>F4RGG1</accession>
<dbReference type="InParanoid" id="F4RGG1"/>
<evidence type="ECO:0000256" key="1">
    <source>
        <dbReference type="SAM" id="MobiDB-lite"/>
    </source>
</evidence>
<dbReference type="KEGG" id="mlr:MELLADRAFT_104899"/>
<dbReference type="Proteomes" id="UP000001072">
    <property type="component" value="Unassembled WGS sequence"/>
</dbReference>
<dbReference type="EMBL" id="GL883100">
    <property type="protein sequence ID" value="EGG08655.1"/>
    <property type="molecule type" value="Genomic_DNA"/>
</dbReference>
<protein>
    <submittedName>
        <fullName evidence="2">Uncharacterized protein</fullName>
    </submittedName>
</protein>
<feature type="compositionally biased region" description="Low complexity" evidence="1">
    <location>
        <begin position="1"/>
        <end position="12"/>
    </location>
</feature>
<reference evidence="3" key="1">
    <citation type="journal article" date="2011" name="Proc. Natl. Acad. Sci. U.S.A.">
        <title>Obligate biotrophy features unraveled by the genomic analysis of rust fungi.</title>
        <authorList>
            <person name="Duplessis S."/>
            <person name="Cuomo C.A."/>
            <person name="Lin Y.-C."/>
            <person name="Aerts A."/>
            <person name="Tisserant E."/>
            <person name="Veneault-Fourrey C."/>
            <person name="Joly D.L."/>
            <person name="Hacquard S."/>
            <person name="Amselem J."/>
            <person name="Cantarel B.L."/>
            <person name="Chiu R."/>
            <person name="Coutinho P.M."/>
            <person name="Feau N."/>
            <person name="Field M."/>
            <person name="Frey P."/>
            <person name="Gelhaye E."/>
            <person name="Goldberg J."/>
            <person name="Grabherr M.G."/>
            <person name="Kodira C.D."/>
            <person name="Kohler A."/>
            <person name="Kuees U."/>
            <person name="Lindquist E.A."/>
            <person name="Lucas S.M."/>
            <person name="Mago R."/>
            <person name="Mauceli E."/>
            <person name="Morin E."/>
            <person name="Murat C."/>
            <person name="Pangilinan J.L."/>
            <person name="Park R."/>
            <person name="Pearson M."/>
            <person name="Quesneville H."/>
            <person name="Rouhier N."/>
            <person name="Sakthikumar S."/>
            <person name="Salamov A.A."/>
            <person name="Schmutz J."/>
            <person name="Selles B."/>
            <person name="Shapiro H."/>
            <person name="Tanguay P."/>
            <person name="Tuskan G.A."/>
            <person name="Henrissat B."/>
            <person name="Van de Peer Y."/>
            <person name="Rouze P."/>
            <person name="Ellis J.G."/>
            <person name="Dodds P.N."/>
            <person name="Schein J.E."/>
            <person name="Zhong S."/>
            <person name="Hamelin R.C."/>
            <person name="Grigoriev I.V."/>
            <person name="Szabo L.J."/>
            <person name="Martin F."/>
        </authorList>
    </citation>
    <scope>NUCLEOTIDE SEQUENCE [LARGE SCALE GENOMIC DNA]</scope>
    <source>
        <strain evidence="3">98AG31 / pathotype 3-4-7</strain>
    </source>
</reference>
<dbReference type="VEuPathDB" id="FungiDB:MELLADRAFT_104899"/>
<gene>
    <name evidence="2" type="ORF">MELLADRAFT_104899</name>
</gene>
<dbReference type="GeneID" id="18922431"/>
<dbReference type="HOGENOM" id="CLU_2085337_0_0_1"/>
<evidence type="ECO:0000313" key="3">
    <source>
        <dbReference type="Proteomes" id="UP000001072"/>
    </source>
</evidence>
<proteinExistence type="predicted"/>
<organism evidence="3">
    <name type="scientific">Melampsora larici-populina (strain 98AG31 / pathotype 3-4-7)</name>
    <name type="common">Poplar leaf rust fungus</name>
    <dbReference type="NCBI Taxonomy" id="747676"/>
    <lineage>
        <taxon>Eukaryota</taxon>
        <taxon>Fungi</taxon>
        <taxon>Dikarya</taxon>
        <taxon>Basidiomycota</taxon>
        <taxon>Pucciniomycotina</taxon>
        <taxon>Pucciniomycetes</taxon>
        <taxon>Pucciniales</taxon>
        <taxon>Melampsoraceae</taxon>
        <taxon>Melampsora</taxon>
    </lineage>
</organism>
<keyword evidence="3" id="KW-1185">Reference proteome</keyword>
<sequence>MLPSPSSLLAPLPSNPPPTTGPTLRPRTPTQPRPGFIAQSPDLRVATLRPSPIRHTISSDTEEPSVYELSGDQSDTTDGSKAASEGGPQAMRRPFSDYFLGNRPRDSICMVPRQPGS</sequence>
<name>F4RGG1_MELLP</name>
<evidence type="ECO:0000313" key="2">
    <source>
        <dbReference type="EMBL" id="EGG08655.1"/>
    </source>
</evidence>
<dbReference type="RefSeq" id="XP_007408241.1">
    <property type="nucleotide sequence ID" value="XM_007408179.1"/>
</dbReference>
<dbReference type="AlphaFoldDB" id="F4RGG1"/>
<feature type="compositionally biased region" description="Low complexity" evidence="1">
    <location>
        <begin position="21"/>
        <end position="34"/>
    </location>
</feature>
<feature type="region of interest" description="Disordered" evidence="1">
    <location>
        <begin position="1"/>
        <end position="117"/>
    </location>
</feature>